<comment type="caution">
    <text evidence="1">The sequence shown here is derived from an EMBL/GenBank/DDBJ whole genome shotgun (WGS) entry which is preliminary data.</text>
</comment>
<dbReference type="GO" id="GO:0016787">
    <property type="term" value="F:hydrolase activity"/>
    <property type="evidence" value="ECO:0007669"/>
    <property type="project" value="UniProtKB-KW"/>
</dbReference>
<dbReference type="AlphaFoldDB" id="X1AMQ5"/>
<dbReference type="SUPFAM" id="SSF56281">
    <property type="entry name" value="Metallo-hydrolase/oxidoreductase"/>
    <property type="match status" value="1"/>
</dbReference>
<sequence>MELEHEMQIAKFNNHKLSLKNNDYLSLFFMGCSTAFTKKWYQNNIIIIKGETSIFVDFGSKAPIALYELGLDVSNISNLIITHSHADHVGGVEEISLINKFCPCFSVDSVASFLCS</sequence>
<dbReference type="InterPro" id="IPR036866">
    <property type="entry name" value="RibonucZ/Hydroxyglut_hydro"/>
</dbReference>
<dbReference type="GO" id="GO:0046872">
    <property type="term" value="F:metal ion binding"/>
    <property type="evidence" value="ECO:0007669"/>
    <property type="project" value="UniProtKB-KW"/>
</dbReference>
<reference evidence="1" key="1">
    <citation type="journal article" date="2014" name="Front. Microbiol.">
        <title>High frequency of phylogenetically diverse reductive dehalogenase-homologous genes in deep subseafloor sedimentary metagenomes.</title>
        <authorList>
            <person name="Kawai M."/>
            <person name="Futagami T."/>
            <person name="Toyoda A."/>
            <person name="Takaki Y."/>
            <person name="Nishi S."/>
            <person name="Hori S."/>
            <person name="Arai W."/>
            <person name="Tsubouchi T."/>
            <person name="Morono Y."/>
            <person name="Uchiyama I."/>
            <person name="Ito T."/>
            <person name="Fujiyama A."/>
            <person name="Inagaki F."/>
            <person name="Takami H."/>
        </authorList>
    </citation>
    <scope>NUCLEOTIDE SEQUENCE</scope>
    <source>
        <strain evidence="1">Expedition CK06-06</strain>
    </source>
</reference>
<protein>
    <submittedName>
        <fullName evidence="1">Uncharacterized protein</fullName>
    </submittedName>
</protein>
<name>X1AMQ5_9ZZZZ</name>
<dbReference type="Pfam" id="PF23023">
    <property type="entry name" value="Anti-Pycsar_Apyc1"/>
    <property type="match status" value="1"/>
</dbReference>
<proteinExistence type="predicted"/>
<dbReference type="EMBL" id="BART01001860">
    <property type="protein sequence ID" value="GAG73658.1"/>
    <property type="molecule type" value="Genomic_DNA"/>
</dbReference>
<gene>
    <name evidence="1" type="ORF">S01H4_06158</name>
</gene>
<evidence type="ECO:0000313" key="1">
    <source>
        <dbReference type="EMBL" id="GAG73658.1"/>
    </source>
</evidence>
<organism evidence="1">
    <name type="scientific">marine sediment metagenome</name>
    <dbReference type="NCBI Taxonomy" id="412755"/>
    <lineage>
        <taxon>unclassified sequences</taxon>
        <taxon>metagenomes</taxon>
        <taxon>ecological metagenomes</taxon>
    </lineage>
</organism>
<dbReference type="Gene3D" id="3.60.15.10">
    <property type="entry name" value="Ribonuclease Z/Hydroxyacylglutathione hydrolase-like"/>
    <property type="match status" value="1"/>
</dbReference>
<accession>X1AMQ5</accession>